<feature type="domain" description="RWD" evidence="2">
    <location>
        <begin position="9"/>
        <end position="111"/>
    </location>
</feature>
<feature type="region of interest" description="Disordered" evidence="1">
    <location>
        <begin position="114"/>
        <end position="170"/>
    </location>
</feature>
<comment type="caution">
    <text evidence="3">The sequence shown here is derived from an EMBL/GenBank/DDBJ whole genome shotgun (WGS) entry which is preliminary data.</text>
</comment>
<feature type="compositionally biased region" description="Basic and acidic residues" evidence="1">
    <location>
        <begin position="139"/>
        <end position="149"/>
    </location>
</feature>
<dbReference type="EMBL" id="JBAMIC010004070">
    <property type="protein sequence ID" value="KAK7087530.1"/>
    <property type="molecule type" value="Genomic_DNA"/>
</dbReference>
<dbReference type="InterPro" id="IPR042770">
    <property type="entry name" value="RWDD4"/>
</dbReference>
<dbReference type="AlphaFoldDB" id="A0AAN9FXX6"/>
<proteinExistence type="predicted"/>
<protein>
    <recommendedName>
        <fullName evidence="2">RWD domain-containing protein</fullName>
    </recommendedName>
</protein>
<evidence type="ECO:0000313" key="3">
    <source>
        <dbReference type="EMBL" id="KAK7087530.1"/>
    </source>
</evidence>
<keyword evidence="4" id="KW-1185">Reference proteome</keyword>
<feature type="compositionally biased region" description="Polar residues" evidence="1">
    <location>
        <begin position="121"/>
        <end position="132"/>
    </location>
</feature>
<sequence length="194" mass="21923">MSCQEQQEEEVEVLQSIYDGDGNFKQINNTTYQYKYGEDASYKSFLLEIQWGESYPDEAPGINLDLFYNKHLVEPFRDAIKSGLEEQIPDLLGTPMTFSLFEWVKDNLDTLLENQPDAPIPQTSSQASLSSVTGGGGEEGAKKERKEQLTKQQKRRIFDKFGGSTMEDRPRGWNWVDVIKHLSQTGAGKAADTT</sequence>
<dbReference type="InterPro" id="IPR016135">
    <property type="entry name" value="UBQ-conjugating_enzyme/RWD"/>
</dbReference>
<dbReference type="PROSITE" id="PS50908">
    <property type="entry name" value="RWD"/>
    <property type="match status" value="1"/>
</dbReference>
<evidence type="ECO:0000259" key="2">
    <source>
        <dbReference type="PROSITE" id="PS50908"/>
    </source>
</evidence>
<dbReference type="PANTHER" id="PTHR21275:SF1">
    <property type="entry name" value="RWD DOMAIN-CONTAINING PROTEIN 4"/>
    <property type="match status" value="1"/>
</dbReference>
<organism evidence="3 4">
    <name type="scientific">Littorina saxatilis</name>
    <dbReference type="NCBI Taxonomy" id="31220"/>
    <lineage>
        <taxon>Eukaryota</taxon>
        <taxon>Metazoa</taxon>
        <taxon>Spiralia</taxon>
        <taxon>Lophotrochozoa</taxon>
        <taxon>Mollusca</taxon>
        <taxon>Gastropoda</taxon>
        <taxon>Caenogastropoda</taxon>
        <taxon>Littorinimorpha</taxon>
        <taxon>Littorinoidea</taxon>
        <taxon>Littorinidae</taxon>
        <taxon>Littorina</taxon>
    </lineage>
</organism>
<dbReference type="PANTHER" id="PTHR21275">
    <property type="entry name" value="RWD DOMAIN-CONTAINING PROTEIN 4"/>
    <property type="match status" value="1"/>
</dbReference>
<reference evidence="3 4" key="1">
    <citation type="submission" date="2024-02" db="EMBL/GenBank/DDBJ databases">
        <title>Chromosome-scale genome assembly of the rough periwinkle Littorina saxatilis.</title>
        <authorList>
            <person name="De Jode A."/>
            <person name="Faria R."/>
            <person name="Formenti G."/>
            <person name="Sims Y."/>
            <person name="Smith T.P."/>
            <person name="Tracey A."/>
            <person name="Wood J.M.D."/>
            <person name="Zagrodzka Z.B."/>
            <person name="Johannesson K."/>
            <person name="Butlin R.K."/>
            <person name="Leder E.H."/>
        </authorList>
    </citation>
    <scope>NUCLEOTIDE SEQUENCE [LARGE SCALE GENOMIC DNA]</scope>
    <source>
        <strain evidence="3">Snail1</strain>
        <tissue evidence="3">Muscle</tissue>
    </source>
</reference>
<evidence type="ECO:0000256" key="1">
    <source>
        <dbReference type="SAM" id="MobiDB-lite"/>
    </source>
</evidence>
<dbReference type="SMART" id="SM00591">
    <property type="entry name" value="RWD"/>
    <property type="match status" value="1"/>
</dbReference>
<accession>A0AAN9FXX6</accession>
<gene>
    <name evidence="3" type="ORF">V1264_021568</name>
</gene>
<evidence type="ECO:0000313" key="4">
    <source>
        <dbReference type="Proteomes" id="UP001374579"/>
    </source>
</evidence>
<name>A0AAN9FXX6_9CAEN</name>
<dbReference type="CDD" id="cd23817">
    <property type="entry name" value="RWD-RWDD4"/>
    <property type="match status" value="1"/>
</dbReference>
<dbReference type="SUPFAM" id="SSF54495">
    <property type="entry name" value="UBC-like"/>
    <property type="match status" value="1"/>
</dbReference>
<dbReference type="InterPro" id="IPR006575">
    <property type="entry name" value="RWD_dom"/>
</dbReference>
<dbReference type="Gene3D" id="3.10.110.10">
    <property type="entry name" value="Ubiquitin Conjugating Enzyme"/>
    <property type="match status" value="1"/>
</dbReference>
<dbReference type="Proteomes" id="UP001374579">
    <property type="component" value="Unassembled WGS sequence"/>
</dbReference>
<dbReference type="Pfam" id="PF05773">
    <property type="entry name" value="RWD"/>
    <property type="match status" value="1"/>
</dbReference>